<feature type="region of interest" description="Disordered" evidence="1">
    <location>
        <begin position="567"/>
        <end position="653"/>
    </location>
</feature>
<gene>
    <name evidence="2" type="ORF">ONB1V03_LOCUS2247</name>
</gene>
<organism evidence="2">
    <name type="scientific">Oppiella nova</name>
    <dbReference type="NCBI Taxonomy" id="334625"/>
    <lineage>
        <taxon>Eukaryota</taxon>
        <taxon>Metazoa</taxon>
        <taxon>Ecdysozoa</taxon>
        <taxon>Arthropoda</taxon>
        <taxon>Chelicerata</taxon>
        <taxon>Arachnida</taxon>
        <taxon>Acari</taxon>
        <taxon>Acariformes</taxon>
        <taxon>Sarcoptiformes</taxon>
        <taxon>Oribatida</taxon>
        <taxon>Brachypylina</taxon>
        <taxon>Oppioidea</taxon>
        <taxon>Oppiidae</taxon>
        <taxon>Oppiella</taxon>
    </lineage>
</organism>
<feature type="compositionally biased region" description="Basic and acidic residues" evidence="1">
    <location>
        <begin position="706"/>
        <end position="723"/>
    </location>
</feature>
<evidence type="ECO:0000313" key="3">
    <source>
        <dbReference type="Proteomes" id="UP000728032"/>
    </source>
</evidence>
<evidence type="ECO:0008006" key="4">
    <source>
        <dbReference type="Google" id="ProtNLM"/>
    </source>
</evidence>
<evidence type="ECO:0000256" key="1">
    <source>
        <dbReference type="SAM" id="MobiDB-lite"/>
    </source>
</evidence>
<dbReference type="InterPro" id="IPR011993">
    <property type="entry name" value="PH-like_dom_sf"/>
</dbReference>
<dbReference type="Gene3D" id="2.30.29.30">
    <property type="entry name" value="Pleckstrin-homology domain (PH domain)/Phosphotyrosine-binding domain (PTB)"/>
    <property type="match status" value="1"/>
</dbReference>
<feature type="compositionally biased region" description="Basic residues" evidence="1">
    <location>
        <begin position="683"/>
        <end position="696"/>
    </location>
</feature>
<dbReference type="EMBL" id="OC915314">
    <property type="protein sequence ID" value="CAD7639848.1"/>
    <property type="molecule type" value="Genomic_DNA"/>
</dbReference>
<evidence type="ECO:0000313" key="2">
    <source>
        <dbReference type="EMBL" id="CAD7639848.1"/>
    </source>
</evidence>
<dbReference type="OrthoDB" id="6537608at2759"/>
<dbReference type="EMBL" id="CAJPVJ010000489">
    <property type="protein sequence ID" value="CAG2162655.1"/>
    <property type="molecule type" value="Genomic_DNA"/>
</dbReference>
<feature type="region of interest" description="Disordered" evidence="1">
    <location>
        <begin position="183"/>
        <end position="223"/>
    </location>
</feature>
<feature type="region of interest" description="Disordered" evidence="1">
    <location>
        <begin position="683"/>
        <end position="723"/>
    </location>
</feature>
<proteinExistence type="predicted"/>
<reference evidence="2" key="1">
    <citation type="submission" date="2020-11" db="EMBL/GenBank/DDBJ databases">
        <authorList>
            <person name="Tran Van P."/>
        </authorList>
    </citation>
    <scope>NUCLEOTIDE SEQUENCE</scope>
</reference>
<accession>A0A7R9LGC1</accession>
<name>A0A7R9LGC1_9ACAR</name>
<dbReference type="AlphaFoldDB" id="A0A7R9LGC1"/>
<protein>
    <recommendedName>
        <fullName evidence="4">WH1 domain-containing protein</fullName>
    </recommendedName>
</protein>
<sequence length="772" mass="87122">MNQLSSKFVHKFYSLDTTRSSSLSADKKQELSSVLGNGWTLLLSSLVQLWTKTQKAKQWSIDYKKILCVVTQTTDANTCFIRVYDTSCQKILFELDISDDKDLNFEWRNTTFSVMTAPDGSSAGVKFSQRLEANDFKILVLERKMRRFGPQSRPQLEPLATKDLATKEPKTWRKETVGTVMTPHVIPRRAEIKKRSRDNRRETDSRDRKRSHPTSESMDTTDAIYEPVLKEPVIREPNLDLILDKGFQRLATGIRYLDSSLSQLIGDVQNYPQKHRPMNAFFPKTSLEVMDECDEEDVVTLDMSRQSMTLMDISLQTAVKAKYPTNGHPMTAMISTEEPKETNPPSDQFSVYELNKLFERMAEKWTQTSDPITESNAKKVKIGVNLTVGLNNQLVDKSKDITIDNKSNWKRIDKDLDQLTESIDECEQLLNQLSCGVKDIVIDKAIDNQSGSPSNENLIDVKEKAIDKNNNQESGKCDDNSYKEVLIELPFETSIDISLTQGSDSPKSTPSDQIPQSVLQLSMDLIEEKRKQKTVILNSEKSVPIYGCDECVKTVAEETGEELALNGSVTNSSNTEDNDTKGFDEVDASGGSCNTLTDVTVEDNGGNGNVEDNEVDENNGNKEDILGDEVIGDNKDNGDVGDQVVDGNEDNEDSDAIEVVEESDNGTGVETKPTIGEKEMLKKKKLTPKKKKKKKNVSNWLRRLVGKKEDKSGKGSDGHWKSVRQMDDTEIKALIDQHREIHLEILRLMTRLYTTTRCPEMMKWLDVKDCKE</sequence>
<keyword evidence="3" id="KW-1185">Reference proteome</keyword>
<dbReference type="Proteomes" id="UP000728032">
    <property type="component" value="Unassembled WGS sequence"/>
</dbReference>